<dbReference type="Pfam" id="PF01384">
    <property type="entry name" value="PHO4"/>
    <property type="match status" value="1"/>
</dbReference>
<keyword evidence="2 7" id="KW-0813">Transport</keyword>
<organism evidence="9 10">
    <name type="scientific">Aphanomyces stellatus</name>
    <dbReference type="NCBI Taxonomy" id="120398"/>
    <lineage>
        <taxon>Eukaryota</taxon>
        <taxon>Sar</taxon>
        <taxon>Stramenopiles</taxon>
        <taxon>Oomycota</taxon>
        <taxon>Saprolegniomycetes</taxon>
        <taxon>Saprolegniales</taxon>
        <taxon>Verrucalvaceae</taxon>
        <taxon>Aphanomyces</taxon>
    </lineage>
</organism>
<reference evidence="9" key="1">
    <citation type="submission" date="2019-03" db="EMBL/GenBank/DDBJ databases">
        <authorList>
            <person name="Gaulin E."/>
            <person name="Dumas B."/>
        </authorList>
    </citation>
    <scope>NUCLEOTIDE SEQUENCE [LARGE SCALE GENOMIC DNA]</scope>
    <source>
        <strain evidence="9">CBS 568.67</strain>
    </source>
</reference>
<feature type="transmembrane region" description="Helical" evidence="7">
    <location>
        <begin position="6"/>
        <end position="26"/>
    </location>
</feature>
<dbReference type="GO" id="GO:0005315">
    <property type="term" value="F:phosphate transmembrane transporter activity"/>
    <property type="evidence" value="ECO:0007669"/>
    <property type="project" value="InterPro"/>
</dbReference>
<evidence type="ECO:0000256" key="6">
    <source>
        <dbReference type="ARBA" id="ARBA00023136"/>
    </source>
</evidence>
<dbReference type="EMBL" id="CAADRA010005427">
    <property type="protein sequence ID" value="VFT89724.1"/>
    <property type="molecule type" value="Genomic_DNA"/>
</dbReference>
<dbReference type="InterPro" id="IPR001204">
    <property type="entry name" value="Phos_transporter"/>
</dbReference>
<dbReference type="EMBL" id="VJMH01005406">
    <property type="protein sequence ID" value="KAF0696363.1"/>
    <property type="molecule type" value="Genomic_DNA"/>
</dbReference>
<comment type="similarity">
    <text evidence="7">Belongs to the inorganic phosphate transporter (PiT) (TC 2.A.20) family.</text>
</comment>
<dbReference type="OrthoDB" id="67021at2759"/>
<keyword evidence="3 7" id="KW-0592">Phosphate transport</keyword>
<evidence type="ECO:0000313" key="9">
    <source>
        <dbReference type="EMBL" id="VFT89724.1"/>
    </source>
</evidence>
<sequence>MQPGDLIGVLIAGGFFAFWDAFGIGANDVANSFANSVAARTITLKQACAIAVFTELGGAVLMGAETTAAIKNSIIDVKLWKAVPEQLMFGFMCALAASSFWVILAARLGFPVSTTHSIVGAIAGVGIAKFGFSAINAAEFWKIVLSWVVSPGVAGVLATVFYLITKYTVLNAKNSLQRGLNFIPVFFMFTISLCMFFVINKAPKGIDLSKAANQTPENWTKVLLISLLGGGVAVGLYVWLFIVPYFRRLLIDEETLSWYHMFYIRCVPTQPKNEDMEAWLEGRADKVKKADDQYAEIESPAAENSETALDEDKQIVAEKKKKKSWLSVLTHGMNQDVVTVEGEYLENMHSKAVKHDSRTEYLFSYLQVATAAFASFAHGSNDVANAAGPFSAMLTIYDTAAIPGKNVPVPFGLLAGMGIAIDLGLVLYGYNIMRVLGNHITYQSPSRGFNMELGASFTVIVASFLGLPVSTTHCITGATVAVGLCNGEFASINWRMVVWIIFSWVITLPITASIAGLLFAFKYGW</sequence>
<feature type="transmembrane region" description="Helical" evidence="7">
    <location>
        <begin position="144"/>
        <end position="167"/>
    </location>
</feature>
<evidence type="ECO:0000256" key="5">
    <source>
        <dbReference type="ARBA" id="ARBA00022989"/>
    </source>
</evidence>
<dbReference type="GO" id="GO:0016020">
    <property type="term" value="C:membrane"/>
    <property type="evidence" value="ECO:0007669"/>
    <property type="project" value="UniProtKB-SubCell"/>
</dbReference>
<reference evidence="8" key="2">
    <citation type="submission" date="2019-06" db="EMBL/GenBank/DDBJ databases">
        <title>Genomics analysis of Aphanomyces spp. identifies a new class of oomycete effector associated with host adaptation.</title>
        <authorList>
            <person name="Gaulin E."/>
        </authorList>
    </citation>
    <scope>NUCLEOTIDE SEQUENCE</scope>
    <source>
        <strain evidence="8">CBS 578.67</strain>
    </source>
</reference>
<evidence type="ECO:0000256" key="7">
    <source>
        <dbReference type="RuleBase" id="RU363058"/>
    </source>
</evidence>
<evidence type="ECO:0000313" key="8">
    <source>
        <dbReference type="EMBL" id="KAF0696363.1"/>
    </source>
</evidence>
<dbReference type="PANTHER" id="PTHR11101">
    <property type="entry name" value="PHOSPHATE TRANSPORTER"/>
    <property type="match status" value="1"/>
</dbReference>
<protein>
    <recommendedName>
        <fullName evidence="7">Phosphate transporter</fullName>
    </recommendedName>
</protein>
<evidence type="ECO:0000256" key="4">
    <source>
        <dbReference type="ARBA" id="ARBA00022692"/>
    </source>
</evidence>
<accession>A0A485KX53</accession>
<dbReference type="AlphaFoldDB" id="A0A485KX53"/>
<comment type="function">
    <text evidence="7">Sodium-phosphate symporter.</text>
</comment>
<feature type="transmembrane region" description="Helical" evidence="7">
    <location>
        <begin position="411"/>
        <end position="433"/>
    </location>
</feature>
<dbReference type="Proteomes" id="UP000332933">
    <property type="component" value="Unassembled WGS sequence"/>
</dbReference>
<proteinExistence type="inferred from homology"/>
<feature type="transmembrane region" description="Helical" evidence="7">
    <location>
        <begin position="118"/>
        <end position="138"/>
    </location>
</feature>
<evidence type="ECO:0000256" key="2">
    <source>
        <dbReference type="ARBA" id="ARBA00022448"/>
    </source>
</evidence>
<comment type="subcellular location">
    <subcellularLocation>
        <location evidence="1 7">Membrane</location>
        <topology evidence="1 7">Multi-pass membrane protein</topology>
    </subcellularLocation>
</comment>
<evidence type="ECO:0000256" key="1">
    <source>
        <dbReference type="ARBA" id="ARBA00004141"/>
    </source>
</evidence>
<feature type="transmembrane region" description="Helical" evidence="7">
    <location>
        <begin position="496"/>
        <end position="521"/>
    </location>
</feature>
<keyword evidence="6 7" id="KW-0472">Membrane</keyword>
<keyword evidence="5 7" id="KW-1133">Transmembrane helix</keyword>
<dbReference type="PANTHER" id="PTHR11101:SF80">
    <property type="entry name" value="PHOSPHATE TRANSPORTER"/>
    <property type="match status" value="1"/>
</dbReference>
<feature type="transmembrane region" description="Helical" evidence="7">
    <location>
        <begin position="87"/>
        <end position="106"/>
    </location>
</feature>
<keyword evidence="4 7" id="KW-0812">Transmembrane</keyword>
<name>A0A485KX53_9STRA</name>
<feature type="transmembrane region" description="Helical" evidence="7">
    <location>
        <begin position="219"/>
        <end position="242"/>
    </location>
</feature>
<gene>
    <name evidence="9" type="primary">Aste57867_12877</name>
    <name evidence="8" type="ORF">As57867_012829</name>
    <name evidence="9" type="ORF">ASTE57867_12877</name>
</gene>
<dbReference type="GO" id="GO:0035435">
    <property type="term" value="P:phosphate ion transmembrane transport"/>
    <property type="evidence" value="ECO:0007669"/>
    <property type="project" value="TreeGrafter"/>
</dbReference>
<feature type="transmembrane region" description="Helical" evidence="7">
    <location>
        <begin position="453"/>
        <end position="484"/>
    </location>
</feature>
<evidence type="ECO:0000313" key="10">
    <source>
        <dbReference type="Proteomes" id="UP000332933"/>
    </source>
</evidence>
<keyword evidence="10" id="KW-1185">Reference proteome</keyword>
<feature type="transmembrane region" description="Helical" evidence="7">
    <location>
        <begin position="179"/>
        <end position="199"/>
    </location>
</feature>
<evidence type="ECO:0000256" key="3">
    <source>
        <dbReference type="ARBA" id="ARBA00022592"/>
    </source>
</evidence>